<proteinExistence type="predicted"/>
<dbReference type="RefSeq" id="WP_097011103.1">
    <property type="nucleotide sequence ID" value="NZ_LT907975.1"/>
</dbReference>
<dbReference type="Proteomes" id="UP000219215">
    <property type="component" value="Chromosome DPRO"/>
</dbReference>
<gene>
    <name evidence="2" type="ORF">DPRO_1050</name>
</gene>
<sequence length="662" mass="75219">MTHDSERERLLGLIDRAKELPVYPRVNWDDSVWDITEYQKRKGHKGRAWRLKFLQKAQKRVALDRRVSFASDFSNFCKCLVKIKQQQKNISFDPHQRMLDSLAVLYEILRASNTDCDPTYLNKKHFKLAEDVLLREYKQTTAYRMANSLQEVAKFIDEHRLTPLRIGYHSTIKKERVGDLRDQIGQAKGMEKMPSEEVFEALAEISNTPLDDEELIRIRIIDLLVVGGFRIGEVLSLPVNCWISKPQFSKDGNPLINQETGEQEVSYGIRYWPEKGGEPSIKWIPSHAVSLAKRAIDGLTEHCAKARARAYVLEQTPERVPLSSDCNSEDIVSAKKIGELVEANRGGDFVRQLGVSPVITSKRRKDPVACFRIGDVEKALLNRRKPLIILERPGGKSQKLSESLCVCFYYQFKTSAKTFKLLAEPINEQHISDLLGGRKTKKSAFSRRNMKAADGSPLRINTHAFRHWLTTLADHGGLNELQIARWMGRKDIRHNEAYKHGTVAQRVAYAKELIKGGGLAGPITEVYEGLDPIDREHFLEAHVSTVHFTPLGLCLHDYSIEPCEYHLKCLEGCLEYLRTKGNERERLNLQKLEDVLVLQIDRYKDSSGSFENPDDPFLRHSLRQLDGVKAALAVDDILSGECVDEGEQIRVFSGDEGGGSEA</sequence>
<evidence type="ECO:0000313" key="2">
    <source>
        <dbReference type="EMBL" id="SOB57938.1"/>
    </source>
</evidence>
<reference evidence="3" key="1">
    <citation type="submission" date="2017-09" db="EMBL/GenBank/DDBJ databases">
        <authorList>
            <person name="Regsiter A."/>
            <person name="William W."/>
        </authorList>
    </citation>
    <scope>NUCLEOTIDE SEQUENCE [LARGE SCALE GENOMIC DNA]</scope>
    <source>
        <strain evidence="3">500-1</strain>
    </source>
</reference>
<keyword evidence="3" id="KW-1185">Reference proteome</keyword>
<keyword evidence="1" id="KW-0233">DNA recombination</keyword>
<dbReference type="SUPFAM" id="SSF56349">
    <property type="entry name" value="DNA breaking-rejoining enzymes"/>
    <property type="match status" value="1"/>
</dbReference>
<dbReference type="GO" id="GO:0003677">
    <property type="term" value="F:DNA binding"/>
    <property type="evidence" value="ECO:0007669"/>
    <property type="project" value="InterPro"/>
</dbReference>
<accession>A0A2C8F5E2</accession>
<dbReference type="KEGG" id="pprf:DPRO_1050"/>
<dbReference type="InterPro" id="IPR013762">
    <property type="entry name" value="Integrase-like_cat_sf"/>
</dbReference>
<evidence type="ECO:0000313" key="3">
    <source>
        <dbReference type="Proteomes" id="UP000219215"/>
    </source>
</evidence>
<evidence type="ECO:0000256" key="1">
    <source>
        <dbReference type="ARBA" id="ARBA00023172"/>
    </source>
</evidence>
<dbReference type="GO" id="GO:0006310">
    <property type="term" value="P:DNA recombination"/>
    <property type="evidence" value="ECO:0007669"/>
    <property type="project" value="UniProtKB-KW"/>
</dbReference>
<dbReference type="InterPro" id="IPR011010">
    <property type="entry name" value="DNA_brk_join_enz"/>
</dbReference>
<organism evidence="2 3">
    <name type="scientific">Pseudodesulfovibrio profundus</name>
    <dbReference type="NCBI Taxonomy" id="57320"/>
    <lineage>
        <taxon>Bacteria</taxon>
        <taxon>Pseudomonadati</taxon>
        <taxon>Thermodesulfobacteriota</taxon>
        <taxon>Desulfovibrionia</taxon>
        <taxon>Desulfovibrionales</taxon>
        <taxon>Desulfovibrionaceae</taxon>
    </lineage>
</organism>
<dbReference type="Gene3D" id="1.10.443.10">
    <property type="entry name" value="Intergrase catalytic core"/>
    <property type="match status" value="1"/>
</dbReference>
<dbReference type="OrthoDB" id="5464473at2"/>
<dbReference type="GO" id="GO:0015074">
    <property type="term" value="P:DNA integration"/>
    <property type="evidence" value="ECO:0007669"/>
    <property type="project" value="InterPro"/>
</dbReference>
<name>A0A2C8F5E2_9BACT</name>
<protein>
    <submittedName>
        <fullName evidence="2">Uncharacterized protein</fullName>
    </submittedName>
</protein>
<dbReference type="AlphaFoldDB" id="A0A2C8F5E2"/>
<dbReference type="EMBL" id="LT907975">
    <property type="protein sequence ID" value="SOB57938.1"/>
    <property type="molecule type" value="Genomic_DNA"/>
</dbReference>